<dbReference type="RefSeq" id="WP_060593578.1">
    <property type="nucleotide sequence ID" value="NZ_CP031418.1"/>
</dbReference>
<dbReference type="KEGG" id="nfr:ERS450000_03524"/>
<evidence type="ECO:0000256" key="1">
    <source>
        <dbReference type="SAM" id="MobiDB-lite"/>
    </source>
</evidence>
<accession>A0A0H5NVN9</accession>
<dbReference type="Proteomes" id="UP000057820">
    <property type="component" value="Plasmid 2"/>
</dbReference>
<protein>
    <submittedName>
        <fullName evidence="2">Uncharacterized protein</fullName>
    </submittedName>
</protein>
<geneLocation type="plasmid" evidence="2">
    <name>2</name>
</geneLocation>
<sequence length="162" mass="17806">MTVTQYEVVWGIEESDRITYPTDLDDVMPEGGKALARASRKLLEFANARHRAGLYADGRCVAGNNVSAALWAIANGRALWEAAGSPRPSSDPPAPQGSRWTGTGAHRTRTIERVTNHRHDARGVYVNTKHAKAECLCGWSEPAADRTEARWRAKKHRETAAS</sequence>
<feature type="region of interest" description="Disordered" evidence="1">
    <location>
        <begin position="82"/>
        <end position="105"/>
    </location>
</feature>
<reference evidence="3" key="1">
    <citation type="submission" date="2015-03" db="EMBL/GenBank/DDBJ databases">
        <authorList>
            <consortium name="Pathogen Informatics"/>
        </authorList>
    </citation>
    <scope>NUCLEOTIDE SEQUENCE [LARGE SCALE GENOMIC DNA]</scope>
    <source>
        <strain evidence="3">NCTC11134</strain>
        <plasmid evidence="3">2</plasmid>
    </source>
</reference>
<proteinExistence type="predicted"/>
<organism evidence="2 3">
    <name type="scientific">Nocardia farcinica</name>
    <dbReference type="NCBI Taxonomy" id="37329"/>
    <lineage>
        <taxon>Bacteria</taxon>
        <taxon>Bacillati</taxon>
        <taxon>Actinomycetota</taxon>
        <taxon>Actinomycetes</taxon>
        <taxon>Mycobacteriales</taxon>
        <taxon>Nocardiaceae</taxon>
        <taxon>Nocardia</taxon>
    </lineage>
</organism>
<gene>
    <name evidence="2" type="ORF">ERS450000_03524</name>
</gene>
<keyword evidence="2" id="KW-0614">Plasmid</keyword>
<dbReference type="AlphaFoldDB" id="A0A0H5NVN9"/>
<dbReference type="EMBL" id="LN868939">
    <property type="protein sequence ID" value="CRY79870.1"/>
    <property type="molecule type" value="Genomic_DNA"/>
</dbReference>
<name>A0A0H5NVN9_NOCFR</name>
<evidence type="ECO:0000313" key="3">
    <source>
        <dbReference type="Proteomes" id="UP000057820"/>
    </source>
</evidence>
<evidence type="ECO:0000313" key="2">
    <source>
        <dbReference type="EMBL" id="CRY79870.1"/>
    </source>
</evidence>